<organism evidence="1 2">
    <name type="scientific">Solanum verrucosum</name>
    <dbReference type="NCBI Taxonomy" id="315347"/>
    <lineage>
        <taxon>Eukaryota</taxon>
        <taxon>Viridiplantae</taxon>
        <taxon>Streptophyta</taxon>
        <taxon>Embryophyta</taxon>
        <taxon>Tracheophyta</taxon>
        <taxon>Spermatophyta</taxon>
        <taxon>Magnoliopsida</taxon>
        <taxon>eudicotyledons</taxon>
        <taxon>Gunneridae</taxon>
        <taxon>Pentapetalae</taxon>
        <taxon>asterids</taxon>
        <taxon>lamiids</taxon>
        <taxon>Solanales</taxon>
        <taxon>Solanaceae</taxon>
        <taxon>Solanoideae</taxon>
        <taxon>Solaneae</taxon>
        <taxon>Solanum</taxon>
    </lineage>
</organism>
<sequence length="69" mass="7986">MVLLLSRDTSVEPLSMDSVPMVREFLDVFPTNLPSVPLNRYIDFPIELKLDTKPISIPTYRMAQTEFKE</sequence>
<gene>
    <name evidence="1" type="ORF">MTR67_019213</name>
</gene>
<dbReference type="EMBL" id="CP133615">
    <property type="protein sequence ID" value="WMV25828.1"/>
    <property type="molecule type" value="Genomic_DNA"/>
</dbReference>
<name>A0AAF0QMI9_SOLVR</name>
<reference evidence="1" key="1">
    <citation type="submission" date="2023-08" db="EMBL/GenBank/DDBJ databases">
        <title>A de novo genome assembly of Solanum verrucosum Schlechtendal, a Mexican diploid species geographically isolated from the other diploid A-genome species in potato relatives.</title>
        <authorList>
            <person name="Hosaka K."/>
        </authorList>
    </citation>
    <scope>NUCLEOTIDE SEQUENCE</scope>
    <source>
        <tissue evidence="1">Young leaves</tissue>
    </source>
</reference>
<protein>
    <recommendedName>
        <fullName evidence="3">Cellular nucleic acid-binding protein</fullName>
    </recommendedName>
</protein>
<evidence type="ECO:0008006" key="3">
    <source>
        <dbReference type="Google" id="ProtNLM"/>
    </source>
</evidence>
<evidence type="ECO:0000313" key="1">
    <source>
        <dbReference type="EMBL" id="WMV25828.1"/>
    </source>
</evidence>
<evidence type="ECO:0000313" key="2">
    <source>
        <dbReference type="Proteomes" id="UP001234989"/>
    </source>
</evidence>
<dbReference type="AlphaFoldDB" id="A0AAF0QMI9"/>
<dbReference type="Proteomes" id="UP001234989">
    <property type="component" value="Chromosome 4"/>
</dbReference>
<proteinExistence type="predicted"/>
<accession>A0AAF0QMI9</accession>
<keyword evidence="2" id="KW-1185">Reference proteome</keyword>